<dbReference type="InterPro" id="IPR000073">
    <property type="entry name" value="AB_hydrolase_1"/>
</dbReference>
<evidence type="ECO:0000256" key="6">
    <source>
        <dbReference type="ARBA" id="ARBA00022670"/>
    </source>
</evidence>
<keyword evidence="6 8" id="KW-0645">Protease</keyword>
<keyword evidence="4 8" id="KW-0031">Aminopeptidase</keyword>
<dbReference type="InterPro" id="IPR002410">
    <property type="entry name" value="Peptidase_S33"/>
</dbReference>
<dbReference type="EMBL" id="KV460234">
    <property type="protein sequence ID" value="OBT95661.1"/>
    <property type="molecule type" value="Genomic_DNA"/>
</dbReference>
<sequence length="322" mass="36324">MASPRCIPGYAHEDAFDDGFLDVSSIHTLYYSQYGKKDGKPVLYLHGGPGGQTGKANTAYFDPAVYRVVLFDQRGAGKSTPNAELRENTTEFILSDIEVLRKHVGIPKWHSVFGGSWGSTLSLLYAQEHPELVSSLIVQGIFTVRKEELDWSRRAGAARIFPDLFDKFIDHLPEEDRDTPYTGYYKLLTASDRETQIAAARSWNTWDMSIGTIEVNQASLENINDDNWSLSHALLECHYFINGAWLEDGHILKKSNLDKIRHIPMTIIQGRYDIICPPQTAYDLHQGLPESRLCWVPDAGHSASEPGIHRKLIEICDEYAQI</sequence>
<feature type="active site" description="Nucleophile" evidence="9">
    <location>
        <position position="116"/>
    </location>
</feature>
<dbReference type="PANTHER" id="PTHR43722">
    <property type="entry name" value="PROLINE IMINOPEPTIDASE"/>
    <property type="match status" value="1"/>
</dbReference>
<dbReference type="PRINTS" id="PR00793">
    <property type="entry name" value="PROAMNOPTASE"/>
</dbReference>
<dbReference type="AlphaFoldDB" id="A0A1B8GIJ9"/>
<dbReference type="GO" id="GO:0004177">
    <property type="term" value="F:aminopeptidase activity"/>
    <property type="evidence" value="ECO:0007669"/>
    <property type="project" value="UniProtKB-UniRule"/>
</dbReference>
<evidence type="ECO:0000256" key="4">
    <source>
        <dbReference type="ARBA" id="ARBA00022438"/>
    </source>
</evidence>
<dbReference type="PIRSF" id="PIRSF006431">
    <property type="entry name" value="Pept_S33"/>
    <property type="match status" value="1"/>
</dbReference>
<evidence type="ECO:0000259" key="11">
    <source>
        <dbReference type="Pfam" id="PF00561"/>
    </source>
</evidence>
<dbReference type="OrthoDB" id="10249433at2759"/>
<evidence type="ECO:0000256" key="7">
    <source>
        <dbReference type="ARBA" id="ARBA00022801"/>
    </source>
</evidence>
<evidence type="ECO:0000313" key="13">
    <source>
        <dbReference type="Proteomes" id="UP000091956"/>
    </source>
</evidence>
<dbReference type="Pfam" id="PF00561">
    <property type="entry name" value="Abhydrolase_1"/>
    <property type="match status" value="1"/>
</dbReference>
<name>A0A1B8GIJ9_9PEZI</name>
<keyword evidence="13" id="KW-1185">Reference proteome</keyword>
<evidence type="ECO:0000256" key="5">
    <source>
        <dbReference type="ARBA" id="ARBA00022490"/>
    </source>
</evidence>
<keyword evidence="5 8" id="KW-0963">Cytoplasm</keyword>
<feature type="active site" evidence="9">
    <location>
        <position position="273"/>
    </location>
</feature>
<organism evidence="12 13">
    <name type="scientific">Pseudogymnoascus verrucosus</name>
    <dbReference type="NCBI Taxonomy" id="342668"/>
    <lineage>
        <taxon>Eukaryota</taxon>
        <taxon>Fungi</taxon>
        <taxon>Dikarya</taxon>
        <taxon>Ascomycota</taxon>
        <taxon>Pezizomycotina</taxon>
        <taxon>Leotiomycetes</taxon>
        <taxon>Thelebolales</taxon>
        <taxon>Thelebolaceae</taxon>
        <taxon>Pseudogymnoascus</taxon>
    </lineage>
</organism>
<accession>A0A1B8GIJ9</accession>
<dbReference type="GO" id="GO:0005737">
    <property type="term" value="C:cytoplasm"/>
    <property type="evidence" value="ECO:0007669"/>
    <property type="project" value="UniProtKB-SubCell"/>
</dbReference>
<dbReference type="STRING" id="342668.A0A1B8GIJ9"/>
<dbReference type="Proteomes" id="UP000091956">
    <property type="component" value="Unassembled WGS sequence"/>
</dbReference>
<comment type="subcellular location">
    <subcellularLocation>
        <location evidence="2 8">Cytoplasm</location>
    </subcellularLocation>
</comment>
<evidence type="ECO:0000256" key="9">
    <source>
        <dbReference type="PIRSR" id="PIRSR006431-1"/>
    </source>
</evidence>
<evidence type="ECO:0000313" key="12">
    <source>
        <dbReference type="EMBL" id="OBT95661.1"/>
    </source>
</evidence>
<feature type="domain" description="AB hydrolase-1" evidence="11">
    <location>
        <begin position="40"/>
        <end position="304"/>
    </location>
</feature>
<dbReference type="Gene3D" id="3.40.50.1820">
    <property type="entry name" value="alpha/beta hydrolase"/>
    <property type="match status" value="1"/>
</dbReference>
<comment type="similarity">
    <text evidence="3 8 10">Belongs to the peptidase S33 family.</text>
</comment>
<dbReference type="SUPFAM" id="SSF53474">
    <property type="entry name" value="alpha/beta-Hydrolases"/>
    <property type="match status" value="1"/>
</dbReference>
<dbReference type="PRINTS" id="PR00111">
    <property type="entry name" value="ABHYDROLASE"/>
</dbReference>
<gene>
    <name evidence="12" type="ORF">VE01_05932</name>
</gene>
<protein>
    <recommendedName>
        <fullName evidence="8 10">Proline iminopeptidase</fullName>
        <shortName evidence="8">PIP</shortName>
        <ecNumber evidence="8 10">3.4.11.5</ecNumber>
    </recommendedName>
    <alternativeName>
        <fullName evidence="8">Prolyl aminopeptidase</fullName>
    </alternativeName>
</protein>
<reference evidence="12 13" key="1">
    <citation type="submission" date="2016-03" db="EMBL/GenBank/DDBJ databases">
        <title>Comparative genomics of Pseudogymnoascus destructans, the fungus causing white-nose syndrome of bats.</title>
        <authorList>
            <person name="Palmer J.M."/>
            <person name="Drees K.P."/>
            <person name="Foster J.T."/>
            <person name="Lindner D.L."/>
        </authorList>
    </citation>
    <scope>NUCLEOTIDE SEQUENCE [LARGE SCALE GENOMIC DNA]</scope>
    <source>
        <strain evidence="12 13">UAMH 10579</strain>
    </source>
</reference>
<dbReference type="GeneID" id="28839318"/>
<dbReference type="PANTHER" id="PTHR43722:SF1">
    <property type="entry name" value="PROLINE IMINOPEPTIDASE"/>
    <property type="match status" value="1"/>
</dbReference>
<evidence type="ECO:0000256" key="10">
    <source>
        <dbReference type="RuleBase" id="RU003421"/>
    </source>
</evidence>
<keyword evidence="7 8" id="KW-0378">Hydrolase</keyword>
<dbReference type="InterPro" id="IPR029058">
    <property type="entry name" value="AB_hydrolase_fold"/>
</dbReference>
<evidence type="ECO:0000256" key="2">
    <source>
        <dbReference type="ARBA" id="ARBA00004496"/>
    </source>
</evidence>
<proteinExistence type="inferred from homology"/>
<dbReference type="EC" id="3.4.11.5" evidence="8 10"/>
<evidence type="ECO:0000256" key="8">
    <source>
        <dbReference type="PIRNR" id="PIRNR006431"/>
    </source>
</evidence>
<dbReference type="RefSeq" id="XP_018129394.1">
    <property type="nucleotide sequence ID" value="XM_018275390.2"/>
</dbReference>
<reference evidence="13" key="2">
    <citation type="journal article" date="2018" name="Nat. Commun.">
        <title>Extreme sensitivity to ultraviolet light in the fungal pathogen causing white-nose syndrome of bats.</title>
        <authorList>
            <person name="Palmer J.M."/>
            <person name="Drees K.P."/>
            <person name="Foster J.T."/>
            <person name="Lindner D.L."/>
        </authorList>
    </citation>
    <scope>NUCLEOTIDE SEQUENCE [LARGE SCALE GENOMIC DNA]</scope>
    <source>
        <strain evidence="13">UAMH 10579</strain>
    </source>
</reference>
<evidence type="ECO:0000256" key="3">
    <source>
        <dbReference type="ARBA" id="ARBA00010088"/>
    </source>
</evidence>
<evidence type="ECO:0000256" key="1">
    <source>
        <dbReference type="ARBA" id="ARBA00001585"/>
    </source>
</evidence>
<comment type="catalytic activity">
    <reaction evidence="1 8 10">
        <text>Release of N-terminal proline from a peptide.</text>
        <dbReference type="EC" id="3.4.11.5"/>
    </reaction>
</comment>
<dbReference type="GO" id="GO:0006508">
    <property type="term" value="P:proteolysis"/>
    <property type="evidence" value="ECO:0007669"/>
    <property type="project" value="UniProtKB-KW"/>
</dbReference>
<dbReference type="InterPro" id="IPR005944">
    <property type="entry name" value="Pro_iminopeptidase"/>
</dbReference>
<dbReference type="NCBIfam" id="TIGR01249">
    <property type="entry name" value="pro_imino_pep_1"/>
    <property type="match status" value="1"/>
</dbReference>
<feature type="active site" description="Proton donor" evidence="9">
    <location>
        <position position="301"/>
    </location>
</feature>